<feature type="transmembrane region" description="Helical" evidence="2">
    <location>
        <begin position="107"/>
        <end position="130"/>
    </location>
</feature>
<comment type="caution">
    <text evidence="3">The sequence shown here is derived from an EMBL/GenBank/DDBJ whole genome shotgun (WGS) entry which is preliminary data.</text>
</comment>
<evidence type="ECO:0000256" key="2">
    <source>
        <dbReference type="SAM" id="Phobius"/>
    </source>
</evidence>
<dbReference type="Gene3D" id="3.40.50.150">
    <property type="entry name" value="Vaccinia Virus protein VP39"/>
    <property type="match status" value="1"/>
</dbReference>
<dbReference type="InterPro" id="IPR029063">
    <property type="entry name" value="SAM-dependent_MTases_sf"/>
</dbReference>
<dbReference type="EMBL" id="JBBWRZ010000008">
    <property type="protein sequence ID" value="KAK8230901.1"/>
    <property type="molecule type" value="Genomic_DNA"/>
</dbReference>
<accession>A0ABR1YJM9</accession>
<evidence type="ECO:0000313" key="4">
    <source>
        <dbReference type="Proteomes" id="UP001492380"/>
    </source>
</evidence>
<keyword evidence="2" id="KW-1133">Transmembrane helix</keyword>
<feature type="transmembrane region" description="Helical" evidence="2">
    <location>
        <begin position="170"/>
        <end position="195"/>
    </location>
</feature>
<sequence length="549" mass="59813">MAKQKTTRKPKSATTTSTTTSIAKASALLVLAGLSSAVSQLTLSPVYGSIPASIWHSKALLTVVVSIVAAKTIFKKSLNPRWIPLVAFWSQPLQALLFRYSSSLGAAYGPVVTEALTLFPAVALSVYCAIDLLPPYLSPLAFVVLFVEKYAAALLPPLMGSSPLFTRSGLSLLVAALHAAVSPSLLLVLVLPALFHTVSLNPHFPSNFAVANDALAAHNYTLLERHESLTGYVSVLESRESQFRVLRCDHSLLGGHWMVTPARMETGQWHPEPIYSVFVMLEAVRLVKTLPADQERPDGAKRALNIGLGIGTAPAALVKHGINTTVVELDPVVHAMASKHFHLPANHTAVIADAVPWVADAAASQPGSFDYIVHDVFTGGAEPAALFTVEFLQGLKTLLRADDGVVAINYAGDLALPTTQLVLNTIHAVFPSCRIFRDSEKQQKPKTDVEGNPLPEDDTDFINMVLFCRPVAEPIRFRQAEERDYLNSIVRQRMMVPRADWEVPFTPDEKMGVLRKGGEDVLEKGHEKSAVEHWGIMRTVLPPSVWELW</sequence>
<dbReference type="PANTHER" id="PTHR43317:SF1">
    <property type="entry name" value="THERMOSPERMINE SYNTHASE ACAULIS5"/>
    <property type="match status" value="1"/>
</dbReference>
<keyword evidence="2" id="KW-0812">Transmembrane</keyword>
<evidence type="ECO:0000313" key="3">
    <source>
        <dbReference type="EMBL" id="KAK8230901.1"/>
    </source>
</evidence>
<proteinExistence type="predicted"/>
<dbReference type="Pfam" id="PF01564">
    <property type="entry name" value="Spermine_synth"/>
    <property type="match status" value="1"/>
</dbReference>
<dbReference type="PANTHER" id="PTHR43317">
    <property type="entry name" value="THERMOSPERMINE SYNTHASE ACAULIS5"/>
    <property type="match status" value="1"/>
</dbReference>
<protein>
    <submittedName>
        <fullName evidence="3">Spermine/spermidine synthase family protein</fullName>
    </submittedName>
</protein>
<feature type="transmembrane region" description="Helical" evidence="2">
    <location>
        <begin position="55"/>
        <end position="74"/>
    </location>
</feature>
<dbReference type="Proteomes" id="UP001492380">
    <property type="component" value="Unassembled WGS sequence"/>
</dbReference>
<keyword evidence="4" id="KW-1185">Reference proteome</keyword>
<gene>
    <name evidence="3" type="ORF">HDK90DRAFT_492084</name>
</gene>
<reference evidence="3 4" key="1">
    <citation type="submission" date="2024-04" db="EMBL/GenBank/DDBJ databases">
        <title>Phyllosticta paracitricarpa is synonymous to the EU quarantine fungus P. citricarpa based on phylogenomic analyses.</title>
        <authorList>
            <consortium name="Lawrence Berkeley National Laboratory"/>
            <person name="Van Ingen-Buijs V.A."/>
            <person name="Van Westerhoven A.C."/>
            <person name="Haridas S."/>
            <person name="Skiadas P."/>
            <person name="Martin F."/>
            <person name="Groenewald J.Z."/>
            <person name="Crous P.W."/>
            <person name="Seidl M.F."/>
        </authorList>
    </citation>
    <scope>NUCLEOTIDE SEQUENCE [LARGE SCALE GENOMIC DNA]</scope>
    <source>
        <strain evidence="3 4">CBS 123374</strain>
    </source>
</reference>
<dbReference type="SUPFAM" id="SSF53335">
    <property type="entry name" value="S-adenosyl-L-methionine-dependent methyltransferases"/>
    <property type="match status" value="1"/>
</dbReference>
<name>A0ABR1YJM9_9PEZI</name>
<keyword evidence="2" id="KW-0472">Membrane</keyword>
<evidence type="ECO:0000256" key="1">
    <source>
        <dbReference type="ARBA" id="ARBA00023115"/>
    </source>
</evidence>
<feature type="transmembrane region" description="Helical" evidence="2">
    <location>
        <begin position="136"/>
        <end position="158"/>
    </location>
</feature>
<organism evidence="3 4">
    <name type="scientific">Phyllosticta capitalensis</name>
    <dbReference type="NCBI Taxonomy" id="121624"/>
    <lineage>
        <taxon>Eukaryota</taxon>
        <taxon>Fungi</taxon>
        <taxon>Dikarya</taxon>
        <taxon>Ascomycota</taxon>
        <taxon>Pezizomycotina</taxon>
        <taxon>Dothideomycetes</taxon>
        <taxon>Dothideomycetes incertae sedis</taxon>
        <taxon>Botryosphaeriales</taxon>
        <taxon>Phyllostictaceae</taxon>
        <taxon>Phyllosticta</taxon>
    </lineage>
</organism>
<keyword evidence="1" id="KW-0620">Polyamine biosynthesis</keyword>
<dbReference type="NCBIfam" id="NF037959">
    <property type="entry name" value="MFS_SpdSyn"/>
    <property type="match status" value="1"/>
</dbReference>